<evidence type="ECO:0000313" key="2">
    <source>
        <dbReference type="Proteomes" id="UP000263098"/>
    </source>
</evidence>
<organism evidence="1 2">
    <name type="scientific">Bacteroides graminisolvens</name>
    <dbReference type="NCBI Taxonomy" id="477666"/>
    <lineage>
        <taxon>Bacteria</taxon>
        <taxon>Pseudomonadati</taxon>
        <taxon>Bacteroidota</taxon>
        <taxon>Bacteroidia</taxon>
        <taxon>Bacteroidales</taxon>
        <taxon>Bacteroidaceae</taxon>
        <taxon>Bacteroides</taxon>
    </lineage>
</organism>
<accession>A0A3D2SE97</accession>
<gene>
    <name evidence="1" type="ORF">DHW31_03450</name>
</gene>
<reference evidence="1 2" key="1">
    <citation type="journal article" date="2018" name="Nat. Biotechnol.">
        <title>A standardized bacterial taxonomy based on genome phylogeny substantially revises the tree of life.</title>
        <authorList>
            <person name="Parks D.H."/>
            <person name="Chuvochina M."/>
            <person name="Waite D.W."/>
            <person name="Rinke C."/>
            <person name="Skarshewski A."/>
            <person name="Chaumeil P.A."/>
            <person name="Hugenholtz P."/>
        </authorList>
    </citation>
    <scope>NUCLEOTIDE SEQUENCE [LARGE SCALE GENOMIC DNA]</scope>
    <source>
        <strain evidence="1">UBA9667</strain>
    </source>
</reference>
<name>A0A3D2SE97_9BACE</name>
<evidence type="ECO:0008006" key="3">
    <source>
        <dbReference type="Google" id="ProtNLM"/>
    </source>
</evidence>
<comment type="caution">
    <text evidence="1">The sequence shown here is derived from an EMBL/GenBank/DDBJ whole genome shotgun (WGS) entry which is preliminary data.</text>
</comment>
<sequence length="122" mass="13886">MKKKMLLWLLGAIVFTAASVNVGMNLLKHTPDRDLMLANVEALADGESGGRTFWCTTYTQEVGYEYHQWYSDCEGQVSYVEIVKACNNGFFSYCYPGTIQQFYDCSGYCYREIDNTYISGCL</sequence>
<dbReference type="AlphaFoldDB" id="A0A3D2SE97"/>
<evidence type="ECO:0000313" key="1">
    <source>
        <dbReference type="EMBL" id="HCK23830.1"/>
    </source>
</evidence>
<dbReference type="EMBL" id="DPVG01000125">
    <property type="protein sequence ID" value="HCK23830.1"/>
    <property type="molecule type" value="Genomic_DNA"/>
</dbReference>
<dbReference type="Proteomes" id="UP000263098">
    <property type="component" value="Unassembled WGS sequence"/>
</dbReference>
<protein>
    <recommendedName>
        <fullName evidence="3">NVEALA protein</fullName>
    </recommendedName>
</protein>
<proteinExistence type="predicted"/>